<evidence type="ECO:0000256" key="1">
    <source>
        <dbReference type="SAM" id="MobiDB-lite"/>
    </source>
</evidence>
<sequence length="71" mass="7925">MVARKRGQARAARKERRQREAQIGGFTGLEGDFEAERRRAAAAAHEQTEPYEDDSLDKPVFPDSTSGLTHP</sequence>
<keyword evidence="3" id="KW-1185">Reference proteome</keyword>
<organism evidence="2 3">
    <name type="scientific">Cryobacterium sinapicolor</name>
    <dbReference type="NCBI Taxonomy" id="1259236"/>
    <lineage>
        <taxon>Bacteria</taxon>
        <taxon>Bacillati</taxon>
        <taxon>Actinomycetota</taxon>
        <taxon>Actinomycetes</taxon>
        <taxon>Micrococcales</taxon>
        <taxon>Microbacteriaceae</taxon>
        <taxon>Cryobacterium</taxon>
    </lineage>
</organism>
<comment type="caution">
    <text evidence="2">The sequence shown here is derived from an EMBL/GenBank/DDBJ whole genome shotgun (WGS) entry which is preliminary data.</text>
</comment>
<dbReference type="RefSeq" id="WP_134432951.1">
    <property type="nucleotide sequence ID" value="NZ_SOGQ01000086.1"/>
</dbReference>
<protein>
    <submittedName>
        <fullName evidence="2">Uncharacterized protein</fullName>
    </submittedName>
</protein>
<feature type="compositionally biased region" description="Basic residues" evidence="1">
    <location>
        <begin position="1"/>
        <end position="16"/>
    </location>
</feature>
<feature type="region of interest" description="Disordered" evidence="1">
    <location>
        <begin position="1"/>
        <end position="71"/>
    </location>
</feature>
<gene>
    <name evidence="2" type="ORF">E3T28_15455</name>
</gene>
<name>A0ABY2ITE8_9MICO</name>
<evidence type="ECO:0000313" key="3">
    <source>
        <dbReference type="Proteomes" id="UP000297853"/>
    </source>
</evidence>
<dbReference type="Proteomes" id="UP000297853">
    <property type="component" value="Unassembled WGS sequence"/>
</dbReference>
<accession>A0ABY2ITE8</accession>
<reference evidence="2 3" key="1">
    <citation type="submission" date="2019-03" db="EMBL/GenBank/DDBJ databases">
        <title>Genomics of glacier-inhabiting Cryobacterium strains.</title>
        <authorList>
            <person name="Liu Q."/>
            <person name="Xin Y.-H."/>
        </authorList>
    </citation>
    <scope>NUCLEOTIDE SEQUENCE [LARGE SCALE GENOMIC DNA]</scope>
    <source>
        <strain evidence="2 3">TMT1-23-1</strain>
    </source>
</reference>
<dbReference type="EMBL" id="SOGQ01000086">
    <property type="protein sequence ID" value="TFC94319.1"/>
    <property type="molecule type" value="Genomic_DNA"/>
</dbReference>
<proteinExistence type="predicted"/>
<evidence type="ECO:0000313" key="2">
    <source>
        <dbReference type="EMBL" id="TFC94319.1"/>
    </source>
</evidence>